<feature type="non-terminal residue" evidence="2">
    <location>
        <position position="1"/>
    </location>
</feature>
<dbReference type="AlphaFoldDB" id="A0ABC8TC95"/>
<dbReference type="Proteomes" id="UP001642360">
    <property type="component" value="Unassembled WGS sequence"/>
</dbReference>
<protein>
    <submittedName>
        <fullName evidence="2">Uncharacterized protein</fullName>
    </submittedName>
</protein>
<evidence type="ECO:0000313" key="3">
    <source>
        <dbReference type="Proteomes" id="UP001642360"/>
    </source>
</evidence>
<dbReference type="EMBL" id="CAUOFW020004724">
    <property type="protein sequence ID" value="CAK9166959.1"/>
    <property type="molecule type" value="Genomic_DNA"/>
</dbReference>
<evidence type="ECO:0000256" key="1">
    <source>
        <dbReference type="SAM" id="MobiDB-lite"/>
    </source>
</evidence>
<comment type="caution">
    <text evidence="2">The sequence shown here is derived from an EMBL/GenBank/DDBJ whole genome shotgun (WGS) entry which is preliminary data.</text>
</comment>
<feature type="region of interest" description="Disordered" evidence="1">
    <location>
        <begin position="42"/>
        <end position="61"/>
    </location>
</feature>
<name>A0ABC8TC95_9AQUA</name>
<accession>A0ABC8TC95</accession>
<evidence type="ECO:0000313" key="2">
    <source>
        <dbReference type="EMBL" id="CAK9166959.1"/>
    </source>
</evidence>
<organism evidence="2 3">
    <name type="scientific">Ilex paraguariensis</name>
    <name type="common">yerba mate</name>
    <dbReference type="NCBI Taxonomy" id="185542"/>
    <lineage>
        <taxon>Eukaryota</taxon>
        <taxon>Viridiplantae</taxon>
        <taxon>Streptophyta</taxon>
        <taxon>Embryophyta</taxon>
        <taxon>Tracheophyta</taxon>
        <taxon>Spermatophyta</taxon>
        <taxon>Magnoliopsida</taxon>
        <taxon>eudicotyledons</taxon>
        <taxon>Gunneridae</taxon>
        <taxon>Pentapetalae</taxon>
        <taxon>asterids</taxon>
        <taxon>campanulids</taxon>
        <taxon>Aquifoliales</taxon>
        <taxon>Aquifoliaceae</taxon>
        <taxon>Ilex</taxon>
    </lineage>
</organism>
<proteinExistence type="predicted"/>
<sequence length="61" mass="7080">ILTKLLREILQQQRQEGRFLSGVFRGQCRLKEMQGSIAIEKEVSKDQTISDEPAHRQMPAR</sequence>
<gene>
    <name evidence="2" type="ORF">ILEXP_LOCUS36205</name>
</gene>
<reference evidence="2 3" key="1">
    <citation type="submission" date="2024-02" db="EMBL/GenBank/DDBJ databases">
        <authorList>
            <person name="Vignale AGUSTIN F."/>
            <person name="Sosa J E."/>
            <person name="Modenutti C."/>
        </authorList>
    </citation>
    <scope>NUCLEOTIDE SEQUENCE [LARGE SCALE GENOMIC DNA]</scope>
</reference>
<keyword evidence="3" id="KW-1185">Reference proteome</keyword>